<accession>A0A2A4XAM1</accession>
<evidence type="ECO:0000313" key="3">
    <source>
        <dbReference type="Proteomes" id="UP000218767"/>
    </source>
</evidence>
<comment type="caution">
    <text evidence="2">The sequence shown here is derived from an EMBL/GenBank/DDBJ whole genome shotgun (WGS) entry which is preliminary data.</text>
</comment>
<dbReference type="Gene3D" id="3.40.50.10540">
    <property type="entry name" value="Crotonobetainyl-coa:carnitine coa-transferase, domain 1"/>
    <property type="match status" value="1"/>
</dbReference>
<dbReference type="InterPro" id="IPR044855">
    <property type="entry name" value="CoA-Trfase_III_dom3_sf"/>
</dbReference>
<dbReference type="SUPFAM" id="SSF89796">
    <property type="entry name" value="CoA-transferase family III (CaiB/BaiF)"/>
    <property type="match status" value="1"/>
</dbReference>
<sequence>MTADTNPLFGNLRVVELASMILAPSAAVILADFGAEVIKVEPPKTGDLNRNWHKKINGLPISDMAYGFEVDNRNKKSVVLDLKSADAYAALCKIISEADVLITNYRLKALDKLKLDYESIRAINPKIIYALATGFGEEGEEAHKPGYDTVSYWSRSGIEYQVFPYEGWLAQFPYGSGDHPSGMALFGSIMTGLYQREKTGEGCKVSTSLLANGAWSNAVMLQAQLAGAEFRVKRPRDNAYNFISLHYPTSDHRLLKMSMVNTAKDWRPFCNAIDRNDLLDDSRFCDNAARVANMPTLIKEISETIERQPIAHWLQKLEQADVPHTVVSNYEEAANDKQKAANDIIVPLDHPEHGLMRTVNSPFKVSGADKLPAKAAPKLGEHTEEVLKRFGYNDEEIAGLTDD</sequence>
<name>A0A2A4XAM1_9GAMM</name>
<dbReference type="InterPro" id="IPR023606">
    <property type="entry name" value="CoA-Trfase_III_dom_1_sf"/>
</dbReference>
<gene>
    <name evidence="2" type="ORF">COB20_04380</name>
</gene>
<dbReference type="InterPro" id="IPR050483">
    <property type="entry name" value="CoA-transferase_III_domain"/>
</dbReference>
<dbReference type="PANTHER" id="PTHR48207:SF3">
    <property type="entry name" value="SUCCINATE--HYDROXYMETHYLGLUTARATE COA-TRANSFERASE"/>
    <property type="match status" value="1"/>
</dbReference>
<dbReference type="AlphaFoldDB" id="A0A2A4XAM1"/>
<dbReference type="PANTHER" id="PTHR48207">
    <property type="entry name" value="SUCCINATE--HYDROXYMETHYLGLUTARATE COA-TRANSFERASE"/>
    <property type="match status" value="1"/>
</dbReference>
<dbReference type="EMBL" id="NVUL01000015">
    <property type="protein sequence ID" value="PCI79702.1"/>
    <property type="molecule type" value="Genomic_DNA"/>
</dbReference>
<dbReference type="GO" id="GO:0008410">
    <property type="term" value="F:CoA-transferase activity"/>
    <property type="evidence" value="ECO:0007669"/>
    <property type="project" value="TreeGrafter"/>
</dbReference>
<dbReference type="Pfam" id="PF02515">
    <property type="entry name" value="CoA_transf_3"/>
    <property type="match status" value="1"/>
</dbReference>
<dbReference type="Proteomes" id="UP000218767">
    <property type="component" value="Unassembled WGS sequence"/>
</dbReference>
<protein>
    <submittedName>
        <fullName evidence="2">Carnitine dehydratase</fullName>
    </submittedName>
</protein>
<dbReference type="Gene3D" id="3.30.1540.10">
    <property type="entry name" value="formyl-coa transferase, domain 3"/>
    <property type="match status" value="1"/>
</dbReference>
<dbReference type="InterPro" id="IPR003673">
    <property type="entry name" value="CoA-Trfase_fam_III"/>
</dbReference>
<reference evidence="3" key="1">
    <citation type="submission" date="2017-08" db="EMBL/GenBank/DDBJ databases">
        <title>A dynamic microbial community with high functional redundancy inhabits the cold, oxic subseafloor aquifer.</title>
        <authorList>
            <person name="Tully B.J."/>
            <person name="Wheat C.G."/>
            <person name="Glazer B.T."/>
            <person name="Huber J.A."/>
        </authorList>
    </citation>
    <scope>NUCLEOTIDE SEQUENCE [LARGE SCALE GENOMIC DNA]</scope>
</reference>
<keyword evidence="1" id="KW-0808">Transferase</keyword>
<evidence type="ECO:0000313" key="2">
    <source>
        <dbReference type="EMBL" id="PCI79702.1"/>
    </source>
</evidence>
<organism evidence="2 3">
    <name type="scientific">SAR86 cluster bacterium</name>
    <dbReference type="NCBI Taxonomy" id="2030880"/>
    <lineage>
        <taxon>Bacteria</taxon>
        <taxon>Pseudomonadati</taxon>
        <taxon>Pseudomonadota</taxon>
        <taxon>Gammaproteobacteria</taxon>
        <taxon>SAR86 cluster</taxon>
    </lineage>
</organism>
<evidence type="ECO:0000256" key="1">
    <source>
        <dbReference type="ARBA" id="ARBA00022679"/>
    </source>
</evidence>
<proteinExistence type="predicted"/>